<feature type="region of interest" description="Disordered" evidence="1">
    <location>
        <begin position="1"/>
        <end position="36"/>
    </location>
</feature>
<dbReference type="OrthoDB" id="4408835at2"/>
<gene>
    <name evidence="3" type="ORF">ER308_05670</name>
</gene>
<name>A0A411YD09_9ACTN</name>
<sequence length="128" mass="13611">MAAEDPPTDAPPRGVRPVARTEPATARSGTPNAEAQGPLRTSLLLTAVRCILAYVVIPILAPLVAWVDALATPVTIAISLLAAAFAGRTLVRVWRARASYRWLYTGFVVVVWLTLAALLAADVLRLQG</sequence>
<keyword evidence="4" id="KW-1185">Reference proteome</keyword>
<dbReference type="EMBL" id="CP036402">
    <property type="protein sequence ID" value="QBI19080.1"/>
    <property type="molecule type" value="Genomic_DNA"/>
</dbReference>
<evidence type="ECO:0000256" key="2">
    <source>
        <dbReference type="SAM" id="Phobius"/>
    </source>
</evidence>
<evidence type="ECO:0000313" key="4">
    <source>
        <dbReference type="Proteomes" id="UP000291469"/>
    </source>
</evidence>
<dbReference type="RefSeq" id="WP_131154077.1">
    <property type="nucleotide sequence ID" value="NZ_CP036402.1"/>
</dbReference>
<dbReference type="KEGG" id="erz:ER308_05670"/>
<accession>A0A411YD09</accession>
<dbReference type="AlphaFoldDB" id="A0A411YD09"/>
<organism evidence="3 4">
    <name type="scientific">Egibacter rhizosphaerae</name>
    <dbReference type="NCBI Taxonomy" id="1670831"/>
    <lineage>
        <taxon>Bacteria</taxon>
        <taxon>Bacillati</taxon>
        <taxon>Actinomycetota</taxon>
        <taxon>Nitriliruptoria</taxon>
        <taxon>Egibacterales</taxon>
        <taxon>Egibacteraceae</taxon>
        <taxon>Egibacter</taxon>
    </lineage>
</organism>
<evidence type="ECO:0000313" key="3">
    <source>
        <dbReference type="EMBL" id="QBI19080.1"/>
    </source>
</evidence>
<reference evidence="3 4" key="1">
    <citation type="submission" date="2019-01" db="EMBL/GenBank/DDBJ databases">
        <title>Egibacter rhizosphaerae EGI 80759T.</title>
        <authorList>
            <person name="Chen D.-D."/>
            <person name="Tian Y."/>
            <person name="Jiao J.-Y."/>
            <person name="Zhang X.-T."/>
            <person name="Zhang Y.-G."/>
            <person name="Zhang Y."/>
            <person name="Xiao M."/>
            <person name="Shu W.-S."/>
            <person name="Li W.-J."/>
        </authorList>
    </citation>
    <scope>NUCLEOTIDE SEQUENCE [LARGE SCALE GENOMIC DNA]</scope>
    <source>
        <strain evidence="3 4">EGI 80759</strain>
    </source>
</reference>
<protein>
    <submittedName>
        <fullName evidence="3">Uncharacterized protein</fullName>
    </submittedName>
</protein>
<keyword evidence="2" id="KW-0812">Transmembrane</keyword>
<keyword evidence="2" id="KW-0472">Membrane</keyword>
<proteinExistence type="predicted"/>
<feature type="transmembrane region" description="Helical" evidence="2">
    <location>
        <begin position="102"/>
        <end position="121"/>
    </location>
</feature>
<keyword evidence="2" id="KW-1133">Transmembrane helix</keyword>
<feature type="transmembrane region" description="Helical" evidence="2">
    <location>
        <begin position="70"/>
        <end position="90"/>
    </location>
</feature>
<feature type="transmembrane region" description="Helical" evidence="2">
    <location>
        <begin position="43"/>
        <end position="64"/>
    </location>
</feature>
<evidence type="ECO:0000256" key="1">
    <source>
        <dbReference type="SAM" id="MobiDB-lite"/>
    </source>
</evidence>
<dbReference type="Proteomes" id="UP000291469">
    <property type="component" value="Chromosome"/>
</dbReference>